<dbReference type="PANTHER" id="PTHR46623:SF6">
    <property type="entry name" value="ALPHA_BETA-HYDROLASES SUPERFAMILY PROTEIN"/>
    <property type="match status" value="1"/>
</dbReference>
<dbReference type="InterPro" id="IPR002925">
    <property type="entry name" value="Dienelactn_hydro"/>
</dbReference>
<keyword evidence="2" id="KW-1185">Reference proteome</keyword>
<dbReference type="SUPFAM" id="SSF53474">
    <property type="entry name" value="alpha/beta-Hydrolases"/>
    <property type="match status" value="1"/>
</dbReference>
<protein>
    <submittedName>
        <fullName evidence="3">Uncharacterized protein LOC106166668</fullName>
    </submittedName>
</protein>
<dbReference type="InterPro" id="IPR051049">
    <property type="entry name" value="Dienelactone_hydrolase-like"/>
</dbReference>
<dbReference type="PANTHER" id="PTHR46623">
    <property type="entry name" value="CARBOXYMETHYLENEBUTENOLIDASE-RELATED"/>
    <property type="match status" value="1"/>
</dbReference>
<dbReference type="KEGG" id="lak:106166668"/>
<dbReference type="OrthoDB" id="17560at2759"/>
<sequence>MLISRLLLVRSYLVKSGKVGLSSIVNNYSRASMATVTFQTENKLGDCPGHMVDVPGCKKGLIVLQEWWGMNDQIKQQATNLSKDGHLTTLVPDLYRGKVATDRETAGHYMGDLDWPGAVKDVQAAARFLQSKGCVKVGVTGFCMGGALAFAAAALVPEISAAAPFYGIPGQQLADLTTIKIPVEAHFGKKDTLQGFSSPDDYRPLVEKLKAAGVDIVLLEYDAGHGFTNFQNPLGTYDEEAAKQALGRMLEFMNEKLE</sequence>
<organism evidence="2 3">
    <name type="scientific">Lingula anatina</name>
    <name type="common">Brachiopod</name>
    <name type="synonym">Lingula unguis</name>
    <dbReference type="NCBI Taxonomy" id="7574"/>
    <lineage>
        <taxon>Eukaryota</taxon>
        <taxon>Metazoa</taxon>
        <taxon>Spiralia</taxon>
        <taxon>Lophotrochozoa</taxon>
        <taxon>Brachiopoda</taxon>
        <taxon>Linguliformea</taxon>
        <taxon>Lingulata</taxon>
        <taxon>Lingulida</taxon>
        <taxon>Linguloidea</taxon>
        <taxon>Lingulidae</taxon>
        <taxon>Lingula</taxon>
    </lineage>
</organism>
<dbReference type="STRING" id="7574.A0A1S3ITB2"/>
<evidence type="ECO:0000313" key="2">
    <source>
        <dbReference type="Proteomes" id="UP000085678"/>
    </source>
</evidence>
<dbReference type="RefSeq" id="XP_013400769.1">
    <property type="nucleotide sequence ID" value="XM_013545315.1"/>
</dbReference>
<dbReference type="GeneID" id="106166668"/>
<dbReference type="GO" id="GO:0016787">
    <property type="term" value="F:hydrolase activity"/>
    <property type="evidence" value="ECO:0007669"/>
    <property type="project" value="InterPro"/>
</dbReference>
<name>A0A1S3ITB2_LINAN</name>
<evidence type="ECO:0000313" key="3">
    <source>
        <dbReference type="RefSeq" id="XP_013400769.1"/>
    </source>
</evidence>
<dbReference type="Pfam" id="PF01738">
    <property type="entry name" value="DLH"/>
    <property type="match status" value="1"/>
</dbReference>
<dbReference type="AlphaFoldDB" id="A0A1S3ITB2"/>
<feature type="domain" description="Dienelactone hydrolase" evidence="1">
    <location>
        <begin position="58"/>
        <end position="255"/>
    </location>
</feature>
<accession>A0A1S3ITB2</accession>
<dbReference type="Gene3D" id="3.40.50.1820">
    <property type="entry name" value="alpha/beta hydrolase"/>
    <property type="match status" value="1"/>
</dbReference>
<proteinExistence type="predicted"/>
<reference evidence="3" key="1">
    <citation type="submission" date="2025-08" db="UniProtKB">
        <authorList>
            <consortium name="RefSeq"/>
        </authorList>
    </citation>
    <scope>IDENTIFICATION</scope>
    <source>
        <tissue evidence="3">Gonads</tissue>
    </source>
</reference>
<gene>
    <name evidence="3" type="primary">LOC106166668</name>
</gene>
<dbReference type="InterPro" id="IPR029058">
    <property type="entry name" value="AB_hydrolase_fold"/>
</dbReference>
<evidence type="ECO:0000259" key="1">
    <source>
        <dbReference type="Pfam" id="PF01738"/>
    </source>
</evidence>
<dbReference type="Proteomes" id="UP000085678">
    <property type="component" value="Unplaced"/>
</dbReference>
<dbReference type="InParanoid" id="A0A1S3ITB2"/>